<keyword evidence="3" id="KW-1185">Reference proteome</keyword>
<dbReference type="AlphaFoldDB" id="A0A847SLZ1"/>
<accession>A0A847SLZ1</accession>
<sequence>MNLWLVLAGALSLLAAALHVAIICKGPAWYRLFGAGERMATLAEQGKREPALITANIALVLLLWALYAFSGAGLLPPFPLLDWALAGITLIYLLRGVLPMLAAVFMPQLRTPFMWWSSLICTVYGLCHAVGLFILLVQSGLPRYD</sequence>
<keyword evidence="1" id="KW-0472">Membrane</keyword>
<comment type="caution">
    <text evidence="2">The sequence shown here is derived from an EMBL/GenBank/DDBJ whole genome shotgun (WGS) entry which is preliminary data.</text>
</comment>
<protein>
    <submittedName>
        <fullName evidence="2">Uncharacterized protein</fullName>
    </submittedName>
</protein>
<evidence type="ECO:0000313" key="2">
    <source>
        <dbReference type="EMBL" id="NLR76962.1"/>
    </source>
</evidence>
<feature type="transmembrane region" description="Helical" evidence="1">
    <location>
        <begin position="51"/>
        <end position="69"/>
    </location>
</feature>
<evidence type="ECO:0000313" key="3">
    <source>
        <dbReference type="Proteomes" id="UP000587991"/>
    </source>
</evidence>
<keyword evidence="1" id="KW-1133">Transmembrane helix</keyword>
<evidence type="ECO:0000256" key="1">
    <source>
        <dbReference type="SAM" id="Phobius"/>
    </source>
</evidence>
<reference evidence="2 3" key="1">
    <citation type="submission" date="2020-04" db="EMBL/GenBank/DDBJ databases">
        <title>Draft genome of Leeia sp. IMCC25680.</title>
        <authorList>
            <person name="Song J."/>
            <person name="Cho J.-C."/>
        </authorList>
    </citation>
    <scope>NUCLEOTIDE SEQUENCE [LARGE SCALE GENOMIC DNA]</scope>
    <source>
        <strain evidence="2 3">IMCC25680</strain>
    </source>
</reference>
<feature type="transmembrane region" description="Helical" evidence="1">
    <location>
        <begin position="81"/>
        <end position="107"/>
    </location>
</feature>
<organism evidence="2 3">
    <name type="scientific">Leeia aquatica</name>
    <dbReference type="NCBI Taxonomy" id="2725557"/>
    <lineage>
        <taxon>Bacteria</taxon>
        <taxon>Pseudomonadati</taxon>
        <taxon>Pseudomonadota</taxon>
        <taxon>Betaproteobacteria</taxon>
        <taxon>Neisseriales</taxon>
        <taxon>Leeiaceae</taxon>
        <taxon>Leeia</taxon>
    </lineage>
</organism>
<dbReference type="RefSeq" id="WP_168878626.1">
    <property type="nucleotide sequence ID" value="NZ_JABAIM010000005.1"/>
</dbReference>
<proteinExistence type="predicted"/>
<keyword evidence="1" id="KW-0812">Transmembrane</keyword>
<dbReference type="EMBL" id="JABAIM010000005">
    <property type="protein sequence ID" value="NLR76962.1"/>
    <property type="molecule type" value="Genomic_DNA"/>
</dbReference>
<dbReference type="Proteomes" id="UP000587991">
    <property type="component" value="Unassembled WGS sequence"/>
</dbReference>
<name>A0A847SLZ1_9NEIS</name>
<feature type="transmembrane region" description="Helical" evidence="1">
    <location>
        <begin position="113"/>
        <end position="137"/>
    </location>
</feature>
<gene>
    <name evidence="2" type="ORF">HF682_17470</name>
</gene>